<dbReference type="NCBIfam" id="TIGR00647">
    <property type="entry name" value="DNA_bind_WhiA"/>
    <property type="match status" value="1"/>
</dbReference>
<dbReference type="GO" id="GO:0043937">
    <property type="term" value="P:regulation of sporulation"/>
    <property type="evidence" value="ECO:0007669"/>
    <property type="project" value="InterPro"/>
</dbReference>
<dbReference type="Pfam" id="PF14527">
    <property type="entry name" value="LAGLIDADG_WhiA"/>
    <property type="match status" value="1"/>
</dbReference>
<dbReference type="InterPro" id="IPR023054">
    <property type="entry name" value="Sporulation_regulator_WhiA_C"/>
</dbReference>
<evidence type="ECO:0000256" key="4">
    <source>
        <dbReference type="HAMAP-Rule" id="MF_01420"/>
    </source>
</evidence>
<dbReference type="PANTHER" id="PTHR37307:SF1">
    <property type="entry name" value="CELL DIVISION PROTEIN WHIA-RELATED"/>
    <property type="match status" value="1"/>
</dbReference>
<name>A0A9D1LVZ3_9FIRM</name>
<dbReference type="EMBL" id="DVND01000163">
    <property type="protein sequence ID" value="HIU48975.1"/>
    <property type="molecule type" value="Genomic_DNA"/>
</dbReference>
<dbReference type="SUPFAM" id="SSF55608">
    <property type="entry name" value="Homing endonucleases"/>
    <property type="match status" value="1"/>
</dbReference>
<dbReference type="InterPro" id="IPR003802">
    <property type="entry name" value="Sporulation_regulator_WhiA"/>
</dbReference>
<keyword evidence="1 4" id="KW-0132">Cell division</keyword>
<dbReference type="InterPro" id="IPR027434">
    <property type="entry name" value="Homing_endonucl"/>
</dbReference>
<evidence type="ECO:0000259" key="5">
    <source>
        <dbReference type="Pfam" id="PF02650"/>
    </source>
</evidence>
<accession>A0A9D1LVZ3</accession>
<feature type="domain" description="Sporulation regulator WhiA C-terminal" evidence="5">
    <location>
        <begin position="207"/>
        <end position="290"/>
    </location>
</feature>
<keyword evidence="2 4" id="KW-0238">DNA-binding</keyword>
<dbReference type="InterPro" id="IPR039518">
    <property type="entry name" value="WhiA_LAGLIDADG_dom"/>
</dbReference>
<evidence type="ECO:0000259" key="6">
    <source>
        <dbReference type="Pfam" id="PF14527"/>
    </source>
</evidence>
<protein>
    <recommendedName>
        <fullName evidence="4">Probable cell division protein WhiA</fullName>
    </recommendedName>
</protein>
<dbReference type="HAMAP" id="MF_01420">
    <property type="entry name" value="HTH_type_WhiA"/>
    <property type="match status" value="1"/>
</dbReference>
<comment type="caution">
    <text evidence="7">The sequence shown here is derived from an EMBL/GenBank/DDBJ whole genome shotgun (WGS) entry which is preliminary data.</text>
</comment>
<gene>
    <name evidence="4 7" type="primary">whiA</name>
    <name evidence="7" type="ORF">IAB04_06390</name>
</gene>
<evidence type="ECO:0000256" key="2">
    <source>
        <dbReference type="ARBA" id="ARBA00023125"/>
    </source>
</evidence>
<feature type="domain" description="WhiA LAGLIDADG-like" evidence="6">
    <location>
        <begin position="113"/>
        <end position="204"/>
    </location>
</feature>
<comment type="function">
    <text evidence="4">Involved in cell division and chromosome segregation.</text>
</comment>
<dbReference type="Pfam" id="PF02650">
    <property type="entry name" value="HTH_WhiA"/>
    <property type="match status" value="1"/>
</dbReference>
<comment type="similarity">
    <text evidence="4">Belongs to the WhiA family.</text>
</comment>
<dbReference type="PANTHER" id="PTHR37307">
    <property type="entry name" value="CELL DIVISION PROTEIN WHIA-RELATED"/>
    <property type="match status" value="1"/>
</dbReference>
<dbReference type="GO" id="GO:0051301">
    <property type="term" value="P:cell division"/>
    <property type="evidence" value="ECO:0007669"/>
    <property type="project" value="UniProtKB-UniRule"/>
</dbReference>
<evidence type="ECO:0000256" key="1">
    <source>
        <dbReference type="ARBA" id="ARBA00022618"/>
    </source>
</evidence>
<dbReference type="AlphaFoldDB" id="A0A9D1LVZ3"/>
<sequence length="294" mass="32552">MSFSSEIKEKLCGAADACAFCSAALLAGVFRFAGRARPDGLLLATENRAVAALVEREFLECFGIEIRFAYKASGRLYSLLLQDEHLLENVKERLFPETEAELEQLFPFQCCKAAFVRGAFLGGGSISDPEKNYHLEFDAGGERAAGELAAVLEQLGAASKMTRRKNRCIVYIKGYETIADVLGIIGAGSAALEIYNVSIEKEIRNQVNRQVNCENANIDKVAQAYCKHLQAIEKIKRNIGLDKLPESLQEIARVRLEYPDESLKELGKRLEKPIGKSGVNHRLNRLIALAEELK</sequence>
<dbReference type="GO" id="GO:0003677">
    <property type="term" value="F:DNA binding"/>
    <property type="evidence" value="ECO:0007669"/>
    <property type="project" value="UniProtKB-UniRule"/>
</dbReference>
<keyword evidence="3 4" id="KW-0131">Cell cycle</keyword>
<dbReference type="Proteomes" id="UP000824111">
    <property type="component" value="Unassembled WGS sequence"/>
</dbReference>
<organism evidence="7 8">
    <name type="scientific">Candidatus Avimonoglobus intestinipullorum</name>
    <dbReference type="NCBI Taxonomy" id="2840699"/>
    <lineage>
        <taxon>Bacteria</taxon>
        <taxon>Bacillati</taxon>
        <taxon>Bacillota</taxon>
        <taxon>Clostridia</taxon>
        <taxon>Eubacteriales</taxon>
        <taxon>Candidatus Avimonoglobus</taxon>
    </lineage>
</organism>
<dbReference type="Gene3D" id="3.10.28.10">
    <property type="entry name" value="Homing endonucleases"/>
    <property type="match status" value="1"/>
</dbReference>
<evidence type="ECO:0000313" key="8">
    <source>
        <dbReference type="Proteomes" id="UP000824111"/>
    </source>
</evidence>
<evidence type="ECO:0000313" key="7">
    <source>
        <dbReference type="EMBL" id="HIU48975.1"/>
    </source>
</evidence>
<reference evidence="7" key="2">
    <citation type="journal article" date="2021" name="PeerJ">
        <title>Extensive microbial diversity within the chicken gut microbiome revealed by metagenomics and culture.</title>
        <authorList>
            <person name="Gilroy R."/>
            <person name="Ravi A."/>
            <person name="Getino M."/>
            <person name="Pursley I."/>
            <person name="Horton D.L."/>
            <person name="Alikhan N.F."/>
            <person name="Baker D."/>
            <person name="Gharbi K."/>
            <person name="Hall N."/>
            <person name="Watson M."/>
            <person name="Adriaenssens E.M."/>
            <person name="Foster-Nyarko E."/>
            <person name="Jarju S."/>
            <person name="Secka A."/>
            <person name="Antonio M."/>
            <person name="Oren A."/>
            <person name="Chaudhuri R.R."/>
            <person name="La Ragione R."/>
            <person name="Hildebrand F."/>
            <person name="Pallen M.J."/>
        </authorList>
    </citation>
    <scope>NUCLEOTIDE SEQUENCE</scope>
    <source>
        <strain evidence="7">ChiSjej4B22-9803</strain>
    </source>
</reference>
<reference evidence="7" key="1">
    <citation type="submission" date="2020-10" db="EMBL/GenBank/DDBJ databases">
        <authorList>
            <person name="Gilroy R."/>
        </authorList>
    </citation>
    <scope>NUCLEOTIDE SEQUENCE</scope>
    <source>
        <strain evidence="7">ChiSjej4B22-9803</strain>
    </source>
</reference>
<proteinExistence type="inferred from homology"/>
<evidence type="ECO:0000256" key="3">
    <source>
        <dbReference type="ARBA" id="ARBA00023306"/>
    </source>
</evidence>